<sequence length="217" mass="24417">MTTIIQSISASQRVFNTAELFELILVKVDMKTLLLAQRVDLHWQGTISESSRLQKRLFFTAANPEDLYLLELVDPDPEGYTLLVRQSAFEDATRDKLGIVGIALANYAQSNSFFARVNPEATQGFQRPNFRLPAIDSNQTSVRPSWMRMFVTQPPNVLCRYPQHIGQLAAAQDTFIAYGTVHVPSKTVTMCGYAMRGKYYWDAVKQSIEASTLSLEA</sequence>
<keyword evidence="2" id="KW-1185">Reference proteome</keyword>
<dbReference type="Proteomes" id="UP000225277">
    <property type="component" value="Unassembled WGS sequence"/>
</dbReference>
<proteinExistence type="predicted"/>
<accession>A0A2D3UZ04</accession>
<dbReference type="GeneID" id="35604077"/>
<gene>
    <name evidence="1" type="ORF">RCC_08998</name>
</gene>
<dbReference type="OrthoDB" id="3856067at2759"/>
<dbReference type="RefSeq" id="XP_023630011.1">
    <property type="nucleotide sequence ID" value="XM_023774243.1"/>
</dbReference>
<dbReference type="STRING" id="112498.A0A2D3UZ04"/>
<dbReference type="AlphaFoldDB" id="A0A2D3UZ04"/>
<organism evidence="1 2">
    <name type="scientific">Ramularia collo-cygni</name>
    <dbReference type="NCBI Taxonomy" id="112498"/>
    <lineage>
        <taxon>Eukaryota</taxon>
        <taxon>Fungi</taxon>
        <taxon>Dikarya</taxon>
        <taxon>Ascomycota</taxon>
        <taxon>Pezizomycotina</taxon>
        <taxon>Dothideomycetes</taxon>
        <taxon>Dothideomycetidae</taxon>
        <taxon>Mycosphaerellales</taxon>
        <taxon>Mycosphaerellaceae</taxon>
        <taxon>Ramularia</taxon>
    </lineage>
</organism>
<dbReference type="EMBL" id="FJUY01000016">
    <property type="protein sequence ID" value="CZT23287.1"/>
    <property type="molecule type" value="Genomic_DNA"/>
</dbReference>
<evidence type="ECO:0000313" key="2">
    <source>
        <dbReference type="Proteomes" id="UP000225277"/>
    </source>
</evidence>
<evidence type="ECO:0000313" key="1">
    <source>
        <dbReference type="EMBL" id="CZT23287.1"/>
    </source>
</evidence>
<name>A0A2D3UZ04_9PEZI</name>
<protein>
    <submittedName>
        <fullName evidence="1">Uncharacterized protein</fullName>
    </submittedName>
</protein>
<reference evidence="1 2" key="1">
    <citation type="submission" date="2016-03" db="EMBL/GenBank/DDBJ databases">
        <authorList>
            <person name="Ploux O."/>
        </authorList>
    </citation>
    <scope>NUCLEOTIDE SEQUENCE [LARGE SCALE GENOMIC DNA]</scope>
    <source>
        <strain evidence="1 2">URUG2</strain>
    </source>
</reference>